<keyword evidence="2" id="KW-1185">Reference proteome</keyword>
<dbReference type="OrthoDB" id="796912at2"/>
<gene>
    <name evidence="1" type="ORF">GB881_07105</name>
</gene>
<comment type="caution">
    <text evidence="1">The sequence shown here is derived from an EMBL/GenBank/DDBJ whole genome shotgun (WGS) entry which is preliminary data.</text>
</comment>
<dbReference type="EMBL" id="WHPC01000019">
    <property type="protein sequence ID" value="MPV36827.1"/>
    <property type="molecule type" value="Genomic_DNA"/>
</dbReference>
<name>A0A6N7EJA9_9MICO</name>
<dbReference type="AlphaFoldDB" id="A0A6N7EJA9"/>
<protein>
    <submittedName>
        <fullName evidence="1">Uncharacterized protein</fullName>
    </submittedName>
</protein>
<accession>A0A6N7EJA9</accession>
<organism evidence="1 2">
    <name type="scientific">Georgenia subflava</name>
    <dbReference type="NCBI Taxonomy" id="1622177"/>
    <lineage>
        <taxon>Bacteria</taxon>
        <taxon>Bacillati</taxon>
        <taxon>Actinomycetota</taxon>
        <taxon>Actinomycetes</taxon>
        <taxon>Micrococcales</taxon>
        <taxon>Bogoriellaceae</taxon>
        <taxon>Georgenia</taxon>
    </lineage>
</organism>
<proteinExistence type="predicted"/>
<dbReference type="Proteomes" id="UP000437709">
    <property type="component" value="Unassembled WGS sequence"/>
</dbReference>
<evidence type="ECO:0000313" key="1">
    <source>
        <dbReference type="EMBL" id="MPV36827.1"/>
    </source>
</evidence>
<evidence type="ECO:0000313" key="2">
    <source>
        <dbReference type="Proteomes" id="UP000437709"/>
    </source>
</evidence>
<dbReference type="RefSeq" id="WP_152194492.1">
    <property type="nucleotide sequence ID" value="NZ_VUKD01000002.1"/>
</dbReference>
<sequence length="237" mass="25224">MTNWADLRDAYGSAEKVPAMLVAAEESGVELGPAWDAAWSHLCHQGTVYSASYEAIPLLADICSRLPMRGYMPGLQLAGSILASIYGPVSPTEVRATFATAISRLRDIAESALPLAEGDPEFTYALETLAAFEDLGVWQRTLSYLADGEAPLICDPCGAELLLQLDESPPKVATWNAGDGKRDVVGMEPTHGTAEARLWGLADTHGRAAVAESLRFYFGSSTCPACGNELSIPEAFA</sequence>
<reference evidence="1 2" key="1">
    <citation type="submission" date="2019-10" db="EMBL/GenBank/DDBJ databases">
        <title>Georgenia wutianyii sp. nov. and Georgenia yuyongxinii sp. nov. isolated from plateau pika (Ochotona curzoniae) in the Qinghai-Tibet plateau of China.</title>
        <authorList>
            <person name="Tian Z."/>
        </authorList>
    </citation>
    <scope>NUCLEOTIDE SEQUENCE [LARGE SCALE GENOMIC DNA]</scope>
    <source>
        <strain evidence="1 2">JCM 19765</strain>
    </source>
</reference>